<gene>
    <name evidence="13" type="primary">LOC106067807</name>
</gene>
<dbReference type="GO" id="GO:0004930">
    <property type="term" value="F:G protein-coupled receptor activity"/>
    <property type="evidence" value="ECO:0007669"/>
    <property type="project" value="UniProtKB-KW"/>
</dbReference>
<dbReference type="KEGG" id="bgt:106067807"/>
<evidence type="ECO:0000256" key="8">
    <source>
        <dbReference type="ARBA" id="ARBA00023180"/>
    </source>
</evidence>
<dbReference type="PRINTS" id="PR00237">
    <property type="entry name" value="GPCRRHODOPSN"/>
</dbReference>
<dbReference type="AlphaFoldDB" id="A0A9U8ECX9"/>
<reference evidence="13" key="1">
    <citation type="submission" date="2025-08" db="UniProtKB">
        <authorList>
            <consortium name="RefSeq"/>
        </authorList>
    </citation>
    <scope>IDENTIFICATION</scope>
</reference>
<name>A0A9U8ECX9_BIOGL</name>
<evidence type="ECO:0000256" key="1">
    <source>
        <dbReference type="ARBA" id="ARBA00004651"/>
    </source>
</evidence>
<feature type="transmembrane region" description="Helical" evidence="10">
    <location>
        <begin position="261"/>
        <end position="286"/>
    </location>
</feature>
<feature type="transmembrane region" description="Helical" evidence="10">
    <location>
        <begin position="212"/>
        <end position="232"/>
    </location>
</feature>
<evidence type="ECO:0000256" key="2">
    <source>
        <dbReference type="ARBA" id="ARBA00022475"/>
    </source>
</evidence>
<dbReference type="Pfam" id="PF00001">
    <property type="entry name" value="7tm_1"/>
    <property type="match status" value="1"/>
</dbReference>
<dbReference type="Proteomes" id="UP001165740">
    <property type="component" value="Chromosome 12"/>
</dbReference>
<feature type="transmembrane region" description="Helical" evidence="10">
    <location>
        <begin position="112"/>
        <end position="133"/>
    </location>
</feature>
<feature type="transmembrane region" description="Helical" evidence="10">
    <location>
        <begin position="298"/>
        <end position="320"/>
    </location>
</feature>
<evidence type="ECO:0000256" key="5">
    <source>
        <dbReference type="ARBA" id="ARBA00023040"/>
    </source>
</evidence>
<dbReference type="InterPro" id="IPR017452">
    <property type="entry name" value="GPCR_Rhodpsn_7TM"/>
</dbReference>
<evidence type="ECO:0000256" key="6">
    <source>
        <dbReference type="ARBA" id="ARBA00023136"/>
    </source>
</evidence>
<keyword evidence="4 10" id="KW-1133">Transmembrane helix</keyword>
<feature type="transmembrane region" description="Helical" evidence="10">
    <location>
        <begin position="154"/>
        <end position="176"/>
    </location>
</feature>
<sequence length="353" mass="39354">MSDYTMNNLTETESLTFMEDDALTTNDIYMTIVFVNVIISAVIGLTGVVLNLINITVFIKMGFGEFTNVSLISLAVADFWALLFLSGIVILYNPLMLQVADIGMIDTICYLAVATPHVCFLEISGCCNCLLVLERLLCIALPHRIKSLVTPRRALLVNISIYIYIISIKILVHIGYAVSNTEFQSEGNTTIVSDPQAIGKTMDSISNVLDTFTQLTTFPLMVGLTGATIRVFQKSSEWRRTVTSPTQSNAMSKKERKLAKMVLIISSVYLACIFPSFLTALIILVFDNLSMTSREVFFVTFTFLFNIDAINSTLPFLIYLNMSSKFKLSFKSLFTSSFEGIASKSAFRPYRKE</sequence>
<dbReference type="PANTHER" id="PTHR24246">
    <property type="entry name" value="OLFACTORY RECEPTOR AND ADENOSINE RECEPTOR"/>
    <property type="match status" value="1"/>
</dbReference>
<evidence type="ECO:0000259" key="11">
    <source>
        <dbReference type="PROSITE" id="PS50262"/>
    </source>
</evidence>
<evidence type="ECO:0000256" key="4">
    <source>
        <dbReference type="ARBA" id="ARBA00022989"/>
    </source>
</evidence>
<comment type="subcellular location">
    <subcellularLocation>
        <location evidence="1">Cell membrane</location>
        <topology evidence="1">Multi-pass membrane protein</topology>
    </subcellularLocation>
</comment>
<dbReference type="InterPro" id="IPR000276">
    <property type="entry name" value="GPCR_Rhodpsn"/>
</dbReference>
<evidence type="ECO:0000256" key="9">
    <source>
        <dbReference type="ARBA" id="ARBA00023224"/>
    </source>
</evidence>
<protein>
    <submittedName>
        <fullName evidence="13">Uncharacterized protein LOC106067807</fullName>
    </submittedName>
</protein>
<keyword evidence="8" id="KW-0325">Glycoprotein</keyword>
<proteinExistence type="predicted"/>
<keyword evidence="7" id="KW-0675">Receptor</keyword>
<evidence type="ECO:0000313" key="12">
    <source>
        <dbReference type="Proteomes" id="UP001165740"/>
    </source>
</evidence>
<dbReference type="GeneID" id="106067807"/>
<keyword evidence="5" id="KW-0297">G-protein coupled receptor</keyword>
<keyword evidence="2" id="KW-1003">Cell membrane</keyword>
<keyword evidence="9" id="KW-0807">Transducer</keyword>
<dbReference type="OrthoDB" id="10303728at2759"/>
<dbReference type="PANTHER" id="PTHR24246:SF27">
    <property type="entry name" value="ADENOSINE RECEPTOR, ISOFORM A"/>
    <property type="match status" value="1"/>
</dbReference>
<keyword evidence="12" id="KW-1185">Reference proteome</keyword>
<evidence type="ECO:0000256" key="7">
    <source>
        <dbReference type="ARBA" id="ARBA00023170"/>
    </source>
</evidence>
<feature type="transmembrane region" description="Helical" evidence="10">
    <location>
        <begin position="28"/>
        <end position="59"/>
    </location>
</feature>
<organism evidence="12 13">
    <name type="scientific">Biomphalaria glabrata</name>
    <name type="common">Bloodfluke planorb</name>
    <name type="synonym">Freshwater snail</name>
    <dbReference type="NCBI Taxonomy" id="6526"/>
    <lineage>
        <taxon>Eukaryota</taxon>
        <taxon>Metazoa</taxon>
        <taxon>Spiralia</taxon>
        <taxon>Lophotrochozoa</taxon>
        <taxon>Mollusca</taxon>
        <taxon>Gastropoda</taxon>
        <taxon>Heterobranchia</taxon>
        <taxon>Euthyneura</taxon>
        <taxon>Panpulmonata</taxon>
        <taxon>Hygrophila</taxon>
        <taxon>Lymnaeoidea</taxon>
        <taxon>Planorbidae</taxon>
        <taxon>Biomphalaria</taxon>
    </lineage>
</organism>
<dbReference type="PROSITE" id="PS50262">
    <property type="entry name" value="G_PROTEIN_RECEP_F1_2"/>
    <property type="match status" value="1"/>
</dbReference>
<evidence type="ECO:0000256" key="3">
    <source>
        <dbReference type="ARBA" id="ARBA00022692"/>
    </source>
</evidence>
<keyword evidence="3 10" id="KW-0812">Transmembrane</keyword>
<dbReference type="GO" id="GO:0005886">
    <property type="term" value="C:plasma membrane"/>
    <property type="evidence" value="ECO:0007669"/>
    <property type="project" value="UniProtKB-SubCell"/>
</dbReference>
<accession>A0A9U8ECX9</accession>
<feature type="domain" description="G-protein coupled receptors family 1 profile" evidence="11">
    <location>
        <begin position="47"/>
        <end position="319"/>
    </location>
</feature>
<evidence type="ECO:0000256" key="10">
    <source>
        <dbReference type="SAM" id="Phobius"/>
    </source>
</evidence>
<feature type="transmembrane region" description="Helical" evidence="10">
    <location>
        <begin position="71"/>
        <end position="92"/>
    </location>
</feature>
<keyword evidence="6 10" id="KW-0472">Membrane</keyword>
<dbReference type="Gene3D" id="1.20.1070.10">
    <property type="entry name" value="Rhodopsin 7-helix transmembrane proteins"/>
    <property type="match status" value="1"/>
</dbReference>
<dbReference type="SUPFAM" id="SSF81321">
    <property type="entry name" value="Family A G protein-coupled receptor-like"/>
    <property type="match status" value="1"/>
</dbReference>
<evidence type="ECO:0000313" key="13">
    <source>
        <dbReference type="RefSeq" id="XP_013082529.2"/>
    </source>
</evidence>
<dbReference type="RefSeq" id="XP_013082529.2">
    <property type="nucleotide sequence ID" value="XM_013227075.2"/>
</dbReference>